<name>A0A0F9U5X0_9ZZZZ</name>
<protein>
    <submittedName>
        <fullName evidence="1">Uncharacterized protein</fullName>
    </submittedName>
</protein>
<accession>A0A0F9U5X0</accession>
<gene>
    <name evidence="1" type="ORF">LCGC14_0262730</name>
</gene>
<organism evidence="1">
    <name type="scientific">marine sediment metagenome</name>
    <dbReference type="NCBI Taxonomy" id="412755"/>
    <lineage>
        <taxon>unclassified sequences</taxon>
        <taxon>metagenomes</taxon>
        <taxon>ecological metagenomes</taxon>
    </lineage>
</organism>
<evidence type="ECO:0000313" key="1">
    <source>
        <dbReference type="EMBL" id="KKN87004.1"/>
    </source>
</evidence>
<reference evidence="1" key="1">
    <citation type="journal article" date="2015" name="Nature">
        <title>Complex archaea that bridge the gap between prokaryotes and eukaryotes.</title>
        <authorList>
            <person name="Spang A."/>
            <person name="Saw J.H."/>
            <person name="Jorgensen S.L."/>
            <person name="Zaremba-Niedzwiedzka K."/>
            <person name="Martijn J."/>
            <person name="Lind A.E."/>
            <person name="van Eijk R."/>
            <person name="Schleper C."/>
            <person name="Guy L."/>
            <person name="Ettema T.J."/>
        </authorList>
    </citation>
    <scope>NUCLEOTIDE SEQUENCE</scope>
</reference>
<proteinExistence type="predicted"/>
<sequence length="90" mass="10562">MNEMQREVIKRGTDGWWTWVAMLHVAKEERKRLGLSLEEPVTIDIEQCQTYVDKLNRNLLKRVWLLFTLGDLHPLDRDAIGDEVAKLKMG</sequence>
<comment type="caution">
    <text evidence="1">The sequence shown here is derived from an EMBL/GenBank/DDBJ whole genome shotgun (WGS) entry which is preliminary data.</text>
</comment>
<dbReference type="AlphaFoldDB" id="A0A0F9U5X0"/>
<dbReference type="EMBL" id="LAZR01000142">
    <property type="protein sequence ID" value="KKN87004.1"/>
    <property type="molecule type" value="Genomic_DNA"/>
</dbReference>